<dbReference type="InterPro" id="IPR002464">
    <property type="entry name" value="DNA/RNA_helicase_DEAH_CS"/>
</dbReference>
<dbReference type="Pfam" id="PF00270">
    <property type="entry name" value="DEAD"/>
    <property type="match status" value="1"/>
</dbReference>
<dbReference type="KEGG" id="lol:LACOL_0957"/>
<dbReference type="InterPro" id="IPR032284">
    <property type="entry name" value="RecQ_Zn-bd"/>
</dbReference>
<dbReference type="Proteomes" id="UP000051697">
    <property type="component" value="Unassembled WGS sequence"/>
</dbReference>
<name>A0A0R1RHW1_9LACO</name>
<keyword evidence="3 10" id="KW-0347">Helicase</keyword>
<dbReference type="NCBIfam" id="TIGR00614">
    <property type="entry name" value="recQ_fam"/>
    <property type="match status" value="1"/>
</dbReference>
<evidence type="ECO:0000256" key="4">
    <source>
        <dbReference type="ARBA" id="ARBA00022840"/>
    </source>
</evidence>
<dbReference type="PANTHER" id="PTHR13710">
    <property type="entry name" value="DNA HELICASE RECQ FAMILY MEMBER"/>
    <property type="match status" value="1"/>
</dbReference>
<dbReference type="Pfam" id="PF00271">
    <property type="entry name" value="Helicase_C"/>
    <property type="match status" value="1"/>
</dbReference>
<evidence type="ECO:0000256" key="7">
    <source>
        <dbReference type="ARBA" id="ARBA00044550"/>
    </source>
</evidence>
<keyword evidence="5" id="KW-0238">DNA-binding</keyword>
<evidence type="ECO:0000313" key="11">
    <source>
        <dbReference type="Proteomes" id="UP000051697"/>
    </source>
</evidence>
<dbReference type="GO" id="GO:0043590">
    <property type="term" value="C:bacterial nucleoid"/>
    <property type="evidence" value="ECO:0007669"/>
    <property type="project" value="TreeGrafter"/>
</dbReference>
<dbReference type="EMBL" id="AZFE01000032">
    <property type="protein sequence ID" value="KRL54820.1"/>
    <property type="molecule type" value="Genomic_DNA"/>
</dbReference>
<evidence type="ECO:0000256" key="6">
    <source>
        <dbReference type="ARBA" id="ARBA00044535"/>
    </source>
</evidence>
<dbReference type="GO" id="GO:0030894">
    <property type="term" value="C:replisome"/>
    <property type="evidence" value="ECO:0007669"/>
    <property type="project" value="TreeGrafter"/>
</dbReference>
<dbReference type="STRING" id="1423778.FC70_GL001622"/>
<dbReference type="GO" id="GO:0009378">
    <property type="term" value="F:four-way junction helicase activity"/>
    <property type="evidence" value="ECO:0007669"/>
    <property type="project" value="TreeGrafter"/>
</dbReference>
<dbReference type="AlphaFoldDB" id="A0A0R1RHW1"/>
<sequence length="481" mass="54734">MNEQQLHTILQQEFGFDSFRPGQQEVIESVLNGNDTLAILPTGAGKTLLYQFPAKVMDGVVIIISPLLSLMQDQVNRLRQLGEKKVTMLSSIQTFGQQQATLNHLNQFKYVFASPETITKPEVIQHLQRIEIAMIVIDEAHCVSQWGPEFRPQYLLVKTLLKTVPHKVTLMLTATATQRVQGDILIKLGLSVKQVTTVRQSVNRPNIFLSVNKVNSDKDKRTELLGLVNGVSGAGIIYFSSRKQATQVAQWLQEQTNLNVAAYHAGMNQTTRYKIQHQFMNDELQIICATSAFGMGIDKDNVRFVVHYHVPANLENYVQEIGRAGRDGEQSLAVLLYAPGDEYLQVNLSDLTIPSDAVVNDFMENRIDKNQLGDISNLLKFYQDQHLQPEQVINIFHQQRQKNRQQLDKLLEYINTLECRRSIILNYFSENLLKHDLVCCDGLGNDLNINQLELKQSNKKLVENELKSWQSRLGKLFFVKS</sequence>
<dbReference type="PANTHER" id="PTHR13710:SF84">
    <property type="entry name" value="ATP-DEPENDENT DNA HELICASE RECS-RELATED"/>
    <property type="match status" value="1"/>
</dbReference>
<evidence type="ECO:0000256" key="3">
    <source>
        <dbReference type="ARBA" id="ARBA00022806"/>
    </source>
</evidence>
<dbReference type="SUPFAM" id="SSF52540">
    <property type="entry name" value="P-loop containing nucleoside triphosphate hydrolases"/>
    <property type="match status" value="1"/>
</dbReference>
<keyword evidence="11" id="KW-1185">Reference proteome</keyword>
<dbReference type="Gene3D" id="3.40.50.300">
    <property type="entry name" value="P-loop containing nucleotide triphosphate hydrolases"/>
    <property type="match status" value="2"/>
</dbReference>
<dbReference type="PROSITE" id="PS00690">
    <property type="entry name" value="DEAH_ATP_HELICASE"/>
    <property type="match status" value="1"/>
</dbReference>
<dbReference type="InterPro" id="IPR001650">
    <property type="entry name" value="Helicase_C-like"/>
</dbReference>
<evidence type="ECO:0000256" key="2">
    <source>
        <dbReference type="ARBA" id="ARBA00022801"/>
    </source>
</evidence>
<dbReference type="PROSITE" id="PS51194">
    <property type="entry name" value="HELICASE_CTER"/>
    <property type="match status" value="1"/>
</dbReference>
<dbReference type="InterPro" id="IPR014001">
    <property type="entry name" value="Helicase_ATP-bd"/>
</dbReference>
<comment type="caution">
    <text evidence="10">The sequence shown here is derived from an EMBL/GenBank/DDBJ whole genome shotgun (WGS) entry which is preliminary data.</text>
</comment>
<dbReference type="PATRIC" id="fig|1423778.4.peg.1660"/>
<dbReference type="InterPro" id="IPR004589">
    <property type="entry name" value="DNA_helicase_ATP-dep_RecQ"/>
</dbReference>
<feature type="domain" description="Helicase ATP-binding" evidence="8">
    <location>
        <begin position="27"/>
        <end position="194"/>
    </location>
</feature>
<dbReference type="InterPro" id="IPR027417">
    <property type="entry name" value="P-loop_NTPase"/>
</dbReference>
<evidence type="ECO:0000256" key="5">
    <source>
        <dbReference type="ARBA" id="ARBA00023125"/>
    </source>
</evidence>
<organism evidence="10 11">
    <name type="scientific">Paucilactobacillus oligofermentans DSM 15707 = LMG 22743</name>
    <dbReference type="NCBI Taxonomy" id="1423778"/>
    <lineage>
        <taxon>Bacteria</taxon>
        <taxon>Bacillati</taxon>
        <taxon>Bacillota</taxon>
        <taxon>Bacilli</taxon>
        <taxon>Lactobacillales</taxon>
        <taxon>Lactobacillaceae</taxon>
        <taxon>Paucilactobacillus</taxon>
    </lineage>
</organism>
<keyword evidence="4" id="KW-0067">ATP-binding</keyword>
<dbReference type="PROSITE" id="PS51192">
    <property type="entry name" value="HELICASE_ATP_BIND_1"/>
    <property type="match status" value="1"/>
</dbReference>
<evidence type="ECO:0000259" key="8">
    <source>
        <dbReference type="PROSITE" id="PS51192"/>
    </source>
</evidence>
<dbReference type="InterPro" id="IPR011545">
    <property type="entry name" value="DEAD/DEAH_box_helicase_dom"/>
</dbReference>
<evidence type="ECO:0000256" key="1">
    <source>
        <dbReference type="ARBA" id="ARBA00022741"/>
    </source>
</evidence>
<keyword evidence="1" id="KW-0547">Nucleotide-binding</keyword>
<gene>
    <name evidence="10" type="ORF">FC70_GL001622</name>
</gene>
<dbReference type="GO" id="GO:0005524">
    <property type="term" value="F:ATP binding"/>
    <property type="evidence" value="ECO:0007669"/>
    <property type="project" value="UniProtKB-KW"/>
</dbReference>
<proteinExistence type="predicted"/>
<dbReference type="OrthoDB" id="9763310at2"/>
<dbReference type="SMART" id="SM00487">
    <property type="entry name" value="DEXDc"/>
    <property type="match status" value="1"/>
</dbReference>
<dbReference type="GO" id="GO:0043138">
    <property type="term" value="F:3'-5' DNA helicase activity"/>
    <property type="evidence" value="ECO:0007669"/>
    <property type="project" value="TreeGrafter"/>
</dbReference>
<dbReference type="GO" id="GO:0005737">
    <property type="term" value="C:cytoplasm"/>
    <property type="evidence" value="ECO:0007669"/>
    <property type="project" value="TreeGrafter"/>
</dbReference>
<dbReference type="Pfam" id="PF16124">
    <property type="entry name" value="RecQ_Zn_bind"/>
    <property type="match status" value="1"/>
</dbReference>
<accession>A0A0R1RHW1</accession>
<evidence type="ECO:0000313" key="10">
    <source>
        <dbReference type="EMBL" id="KRL54820.1"/>
    </source>
</evidence>
<dbReference type="CDD" id="cd18794">
    <property type="entry name" value="SF2_C_RecQ"/>
    <property type="match status" value="1"/>
</dbReference>
<evidence type="ECO:0000259" key="9">
    <source>
        <dbReference type="PROSITE" id="PS51194"/>
    </source>
</evidence>
<dbReference type="RefSeq" id="WP_057890534.1">
    <property type="nucleotide sequence ID" value="NZ_AZFE01000032.1"/>
</dbReference>
<dbReference type="GO" id="GO:0003677">
    <property type="term" value="F:DNA binding"/>
    <property type="evidence" value="ECO:0007669"/>
    <property type="project" value="UniProtKB-KW"/>
</dbReference>
<keyword evidence="2" id="KW-0378">Hydrolase</keyword>
<dbReference type="GO" id="GO:0006310">
    <property type="term" value="P:DNA recombination"/>
    <property type="evidence" value="ECO:0007669"/>
    <property type="project" value="InterPro"/>
</dbReference>
<dbReference type="GO" id="GO:0006281">
    <property type="term" value="P:DNA repair"/>
    <property type="evidence" value="ECO:0007669"/>
    <property type="project" value="TreeGrafter"/>
</dbReference>
<dbReference type="CDD" id="cd17920">
    <property type="entry name" value="DEXHc_RecQ"/>
    <property type="match status" value="1"/>
</dbReference>
<protein>
    <recommendedName>
        <fullName evidence="6">ATP-dependent DNA helicase RecQ</fullName>
    </recommendedName>
    <alternativeName>
        <fullName evidence="7">DNA 3'-5' helicase RecQ</fullName>
    </alternativeName>
</protein>
<feature type="domain" description="Helicase C-terminal" evidence="9">
    <location>
        <begin position="223"/>
        <end position="379"/>
    </location>
</feature>
<dbReference type="GO" id="GO:0016787">
    <property type="term" value="F:hydrolase activity"/>
    <property type="evidence" value="ECO:0007669"/>
    <property type="project" value="UniProtKB-KW"/>
</dbReference>
<reference evidence="10 11" key="1">
    <citation type="journal article" date="2015" name="Genome Announc.">
        <title>Expanding the biotechnology potential of lactobacilli through comparative genomics of 213 strains and associated genera.</title>
        <authorList>
            <person name="Sun Z."/>
            <person name="Harris H.M."/>
            <person name="McCann A."/>
            <person name="Guo C."/>
            <person name="Argimon S."/>
            <person name="Zhang W."/>
            <person name="Yang X."/>
            <person name="Jeffery I.B."/>
            <person name="Cooney J.C."/>
            <person name="Kagawa T.F."/>
            <person name="Liu W."/>
            <person name="Song Y."/>
            <person name="Salvetti E."/>
            <person name="Wrobel A."/>
            <person name="Rasinkangas P."/>
            <person name="Parkhill J."/>
            <person name="Rea M.C."/>
            <person name="O'Sullivan O."/>
            <person name="Ritari J."/>
            <person name="Douillard F.P."/>
            <person name="Paul Ross R."/>
            <person name="Yang R."/>
            <person name="Briner A.E."/>
            <person name="Felis G.E."/>
            <person name="de Vos W.M."/>
            <person name="Barrangou R."/>
            <person name="Klaenhammer T.R."/>
            <person name="Caufield P.W."/>
            <person name="Cui Y."/>
            <person name="Zhang H."/>
            <person name="O'Toole P.W."/>
        </authorList>
    </citation>
    <scope>NUCLEOTIDE SEQUENCE [LARGE SCALE GENOMIC DNA]</scope>
    <source>
        <strain evidence="10 11">DSM 15707</strain>
    </source>
</reference>
<dbReference type="SMART" id="SM00490">
    <property type="entry name" value="HELICc"/>
    <property type="match status" value="1"/>
</dbReference>